<feature type="domain" description="C2H2-type" evidence="9">
    <location>
        <begin position="492"/>
        <end position="521"/>
    </location>
</feature>
<dbReference type="SMART" id="SM00355">
    <property type="entry name" value="ZnF_C2H2"/>
    <property type="match status" value="3"/>
</dbReference>
<dbReference type="InterPro" id="IPR013087">
    <property type="entry name" value="Znf_C2H2_type"/>
</dbReference>
<reference evidence="10 11" key="1">
    <citation type="submission" date="2023-11" db="EMBL/GenBank/DDBJ databases">
        <title>Halocaridina rubra genome assembly.</title>
        <authorList>
            <person name="Smith C."/>
        </authorList>
    </citation>
    <scope>NUCLEOTIDE SEQUENCE [LARGE SCALE GENOMIC DNA]</scope>
    <source>
        <strain evidence="10">EP-1</strain>
        <tissue evidence="10">Whole</tissue>
    </source>
</reference>
<comment type="caution">
    <text evidence="10">The sequence shown here is derived from an EMBL/GenBank/DDBJ whole genome shotgun (WGS) entry which is preliminary data.</text>
</comment>
<name>A0AAN8XC29_HALRR</name>
<accession>A0AAN8XC29</accession>
<dbReference type="InterPro" id="IPR036236">
    <property type="entry name" value="Znf_C2H2_sf"/>
</dbReference>
<keyword evidence="3 7" id="KW-0863">Zinc-finger</keyword>
<evidence type="ECO:0000256" key="6">
    <source>
        <dbReference type="ARBA" id="ARBA00023163"/>
    </source>
</evidence>
<dbReference type="Proteomes" id="UP001381693">
    <property type="component" value="Unassembled WGS sequence"/>
</dbReference>
<evidence type="ECO:0000259" key="9">
    <source>
        <dbReference type="PROSITE" id="PS50157"/>
    </source>
</evidence>
<feature type="compositionally biased region" description="Low complexity" evidence="8">
    <location>
        <begin position="274"/>
        <end position="309"/>
    </location>
</feature>
<keyword evidence="4" id="KW-0862">Zinc</keyword>
<dbReference type="FunFam" id="3.30.160.60:FF:000032">
    <property type="entry name" value="Krueppel-like factor 4"/>
    <property type="match status" value="1"/>
</dbReference>
<keyword evidence="11" id="KW-1185">Reference proteome</keyword>
<evidence type="ECO:0000313" key="11">
    <source>
        <dbReference type="Proteomes" id="UP001381693"/>
    </source>
</evidence>
<dbReference type="GO" id="GO:0000981">
    <property type="term" value="F:DNA-binding transcription factor activity, RNA polymerase II-specific"/>
    <property type="evidence" value="ECO:0007669"/>
    <property type="project" value="TreeGrafter"/>
</dbReference>
<feature type="domain" description="C2H2-type" evidence="9">
    <location>
        <begin position="462"/>
        <end position="491"/>
    </location>
</feature>
<evidence type="ECO:0000256" key="1">
    <source>
        <dbReference type="ARBA" id="ARBA00022723"/>
    </source>
</evidence>
<keyword evidence="1" id="KW-0479">Metal-binding</keyword>
<keyword evidence="6" id="KW-0804">Transcription</keyword>
<feature type="domain" description="C2H2-type" evidence="9">
    <location>
        <begin position="522"/>
        <end position="547"/>
    </location>
</feature>
<dbReference type="PROSITE" id="PS50157">
    <property type="entry name" value="ZINC_FINGER_C2H2_2"/>
    <property type="match status" value="3"/>
</dbReference>
<sequence>MWQDIETVLLGDTGGVEHDAGSSIIVGTEHPTTPTSSSPAMFTTPSLPQTPSILSQALTVPLTPRLHSLQYSSYCPPHTEPMMNAMNMEEPPAGYHVPGEENQNYRGPSPASIPMDTSTYQEQYASPYHTYVEGLEVETYVAEELNTNQFQASVMDAPSLSQSEDFVDLDALAKSAAEGYYYGNDPATASQAKPENHEHCQFNAPEVPGKLPSIATLQPRAHTMAFNSYGTTLPPVAAVTGAQQQQQQLQQPQQMPQQQISQQQVSQQQLSQQHLSQQQIHQHQQHQQQQQQQLQQLPPQHQGEGAAPPLAAPTPSSAPQPPGLPGVTQVTYTHGQMSPRASPDNEELPPGVKPANAVVHIGGNPSFSTHNFTRQTLQTLVKVMTPPSSLNLSELLSTPVTTAASCQALTLTGSEHRHTTAHEQQHQPTTAIEPPAPPPPPPDEPEPKAVKKPTGRKKITAHTCQHPGCQKTYTKSSHSKAHLGTHTGEKPYMCNWKGCGWKFARSDMLTRHLRKHTGDRPFRCRLCERAFSRSDYLGLHMKQHVSV</sequence>
<dbReference type="Pfam" id="PF00096">
    <property type="entry name" value="zf-C2H2"/>
    <property type="match status" value="2"/>
</dbReference>
<evidence type="ECO:0000256" key="5">
    <source>
        <dbReference type="ARBA" id="ARBA00023015"/>
    </source>
</evidence>
<dbReference type="Gene3D" id="3.30.160.60">
    <property type="entry name" value="Classic Zinc Finger"/>
    <property type="match status" value="3"/>
</dbReference>
<dbReference type="PANTHER" id="PTHR23235:SF158">
    <property type="entry name" value="C2H2-TYPE DOMAIN-CONTAINING PROTEIN"/>
    <property type="match status" value="1"/>
</dbReference>
<dbReference type="SUPFAM" id="SSF57667">
    <property type="entry name" value="beta-beta-alpha zinc fingers"/>
    <property type="match status" value="2"/>
</dbReference>
<feature type="region of interest" description="Disordered" evidence="8">
    <location>
        <begin position="274"/>
        <end position="355"/>
    </location>
</feature>
<feature type="compositionally biased region" description="Basic residues" evidence="8">
    <location>
        <begin position="450"/>
        <end position="460"/>
    </location>
</feature>
<evidence type="ECO:0000256" key="7">
    <source>
        <dbReference type="PROSITE-ProRule" id="PRU00042"/>
    </source>
</evidence>
<dbReference type="PROSITE" id="PS00028">
    <property type="entry name" value="ZINC_FINGER_C2H2_1"/>
    <property type="match status" value="3"/>
</dbReference>
<dbReference type="EMBL" id="JAXCGZ010004912">
    <property type="protein sequence ID" value="KAK7081432.1"/>
    <property type="molecule type" value="Genomic_DNA"/>
</dbReference>
<feature type="compositionally biased region" description="Pro residues" evidence="8">
    <location>
        <begin position="310"/>
        <end position="324"/>
    </location>
</feature>
<feature type="compositionally biased region" description="Basic and acidic residues" evidence="8">
    <location>
        <begin position="414"/>
        <end position="425"/>
    </location>
</feature>
<dbReference type="GO" id="GO:0008270">
    <property type="term" value="F:zinc ion binding"/>
    <property type="evidence" value="ECO:0007669"/>
    <property type="project" value="UniProtKB-KW"/>
</dbReference>
<keyword evidence="2" id="KW-0677">Repeat</keyword>
<feature type="region of interest" description="Disordered" evidence="8">
    <location>
        <begin position="414"/>
        <end position="475"/>
    </location>
</feature>
<keyword evidence="5" id="KW-0805">Transcription regulation</keyword>
<protein>
    <recommendedName>
        <fullName evidence="9">C2H2-type domain-containing protein</fullName>
    </recommendedName>
</protein>
<dbReference type="AlphaFoldDB" id="A0AAN8XC29"/>
<organism evidence="10 11">
    <name type="scientific">Halocaridina rubra</name>
    <name type="common">Hawaiian red shrimp</name>
    <dbReference type="NCBI Taxonomy" id="373956"/>
    <lineage>
        <taxon>Eukaryota</taxon>
        <taxon>Metazoa</taxon>
        <taxon>Ecdysozoa</taxon>
        <taxon>Arthropoda</taxon>
        <taxon>Crustacea</taxon>
        <taxon>Multicrustacea</taxon>
        <taxon>Malacostraca</taxon>
        <taxon>Eumalacostraca</taxon>
        <taxon>Eucarida</taxon>
        <taxon>Decapoda</taxon>
        <taxon>Pleocyemata</taxon>
        <taxon>Caridea</taxon>
        <taxon>Atyoidea</taxon>
        <taxon>Atyidae</taxon>
        <taxon>Halocaridina</taxon>
    </lineage>
</organism>
<proteinExistence type="predicted"/>
<gene>
    <name evidence="10" type="ORF">SK128_026039</name>
</gene>
<evidence type="ECO:0000256" key="2">
    <source>
        <dbReference type="ARBA" id="ARBA00022737"/>
    </source>
</evidence>
<dbReference type="GO" id="GO:0000978">
    <property type="term" value="F:RNA polymerase II cis-regulatory region sequence-specific DNA binding"/>
    <property type="evidence" value="ECO:0007669"/>
    <property type="project" value="TreeGrafter"/>
</dbReference>
<evidence type="ECO:0000256" key="8">
    <source>
        <dbReference type="SAM" id="MobiDB-lite"/>
    </source>
</evidence>
<evidence type="ECO:0000256" key="4">
    <source>
        <dbReference type="ARBA" id="ARBA00022833"/>
    </source>
</evidence>
<evidence type="ECO:0000256" key="3">
    <source>
        <dbReference type="ARBA" id="ARBA00022771"/>
    </source>
</evidence>
<evidence type="ECO:0000313" key="10">
    <source>
        <dbReference type="EMBL" id="KAK7081432.1"/>
    </source>
</evidence>
<dbReference type="PANTHER" id="PTHR23235">
    <property type="entry name" value="KRUEPPEL-LIKE TRANSCRIPTION FACTOR"/>
    <property type="match status" value="1"/>
</dbReference>